<dbReference type="SUPFAM" id="SSF51126">
    <property type="entry name" value="Pectin lyase-like"/>
    <property type="match status" value="1"/>
</dbReference>
<evidence type="ECO:0008006" key="3">
    <source>
        <dbReference type="Google" id="ProtNLM"/>
    </source>
</evidence>
<sequence>MFLLISSVSASDLSTKEFNNLSESNNDYLNDDGKIIYVDSVNGNNANDGSSQDLALKSVDKALKSSKDNYTINLADGTYKGTSNTRLTIDKSLTFVGSGNTIFDGQGRDYIFIVSDNVEITFKNIKFVNAYKSPESYSVSYNDNVYGAALDIKKADVTIDNCQFINSVLYYDTVDKYIYGGAVSNFGDLKVLNSYFENNTALSTSGLFSYGGSIYNKGNLFINNSKFNKSMSVDFGYGAGIANDGNATMENSIITNSRALHECKGSAIYNAGDFVLLNSIIENNYIERANFNIIYGAIYNSGNLHARGSIFRNNTGNYETPMLAYKGSPNIYNAGNLNLTYNAFMDNAIFDGISRDIYFNGGEVICLDNNWWNTNDNPYLDGSRVNINQVNSWLVFTLVPEYSMLNIGESVKINASWTINNNKIPQINLFPMFNVIFTTSYGETLQKQLINGKSDFIFNHSQNKGSFSVYANVGSFSQNVTVDVGKLYTSLAVDNNENITFLDALKVAITVTSQDKSTPTGVVSLYIGDNVYRLDLNNGKVNTEITDLLPGDYTMKVVYGGDENHFKSFFNKTVTIKKQVVDLSVHISEIKIDQRGSAIVSLLPKGVQGQAIMYIDGVRKKIVYLYNGNTTISLNNFGEGEYNITFGFVESNYYYAANASAILKVTKYDCSLNVSANDIEVGQNATIIVNVVPNTLRGEAILTVNGVNTTIYLENDTTSINLYGLHAGTYDVTVWFEGDAKYVPSNASTSFKVSRQETSLDVVVDQDEKNLNGTVTININPATCTGIIGLYINYNHYTANITNGKVKFNVKFDKGTNYVFAYYEGNENCSDATWNTTIGVADEFVFIGENST</sequence>
<gene>
    <name evidence="1" type="ORF">E7Z79_09275</name>
</gene>
<dbReference type="AlphaFoldDB" id="A0A8T3V8K0"/>
<proteinExistence type="predicted"/>
<comment type="caution">
    <text evidence="1">The sequence shown here is derived from an EMBL/GenBank/DDBJ whole genome shotgun (WGS) entry which is preliminary data.</text>
</comment>
<dbReference type="InterPro" id="IPR013783">
    <property type="entry name" value="Ig-like_fold"/>
</dbReference>
<reference evidence="1" key="1">
    <citation type="submission" date="2019-04" db="EMBL/GenBank/DDBJ databases">
        <title>Evolution of Biomass-Degrading Anaerobic Consortia Revealed by Metagenomics.</title>
        <authorList>
            <person name="Peng X."/>
        </authorList>
    </citation>
    <scope>NUCLEOTIDE SEQUENCE</scope>
    <source>
        <strain evidence="1">SIG18</strain>
    </source>
</reference>
<protein>
    <recommendedName>
        <fullName evidence="3">Bacterial Ig-like domain-containing protein</fullName>
    </recommendedName>
</protein>
<dbReference type="InterPro" id="IPR011050">
    <property type="entry name" value="Pectin_lyase_fold/virulence"/>
</dbReference>
<feature type="non-terminal residue" evidence="1">
    <location>
        <position position="852"/>
    </location>
</feature>
<name>A0A8T3V8K0_9EURY</name>
<dbReference type="Proteomes" id="UP000783037">
    <property type="component" value="Unassembled WGS sequence"/>
</dbReference>
<dbReference type="EMBL" id="SUTK01000085">
    <property type="protein sequence ID" value="MBE6502611.1"/>
    <property type="molecule type" value="Genomic_DNA"/>
</dbReference>
<organism evidence="1 2">
    <name type="scientific">Methanobrevibacter thaueri</name>
    <dbReference type="NCBI Taxonomy" id="190975"/>
    <lineage>
        <taxon>Archaea</taxon>
        <taxon>Methanobacteriati</taxon>
        <taxon>Methanobacteriota</taxon>
        <taxon>Methanomada group</taxon>
        <taxon>Methanobacteria</taxon>
        <taxon>Methanobacteriales</taxon>
        <taxon>Methanobacteriaceae</taxon>
        <taxon>Methanobrevibacter</taxon>
    </lineage>
</organism>
<accession>A0A8T3V8K0</accession>
<evidence type="ECO:0000313" key="1">
    <source>
        <dbReference type="EMBL" id="MBE6502611.1"/>
    </source>
</evidence>
<dbReference type="Gene3D" id="2.60.40.10">
    <property type="entry name" value="Immunoglobulins"/>
    <property type="match status" value="1"/>
</dbReference>
<dbReference type="RefSeq" id="WP_303739682.1">
    <property type="nucleotide sequence ID" value="NZ_SUTK01000085.1"/>
</dbReference>
<evidence type="ECO:0000313" key="2">
    <source>
        <dbReference type="Proteomes" id="UP000783037"/>
    </source>
</evidence>